<dbReference type="OrthoDB" id="4834933at2759"/>
<keyword evidence="3" id="KW-1185">Reference proteome</keyword>
<evidence type="ECO:0000313" key="3">
    <source>
        <dbReference type="Proteomes" id="UP000434172"/>
    </source>
</evidence>
<feature type="coiled-coil region" evidence="1">
    <location>
        <begin position="196"/>
        <end position="268"/>
    </location>
</feature>
<gene>
    <name evidence="2" type="ORF">GQ607_015337</name>
</gene>
<protein>
    <submittedName>
        <fullName evidence="2">Uncharacterized protein</fullName>
    </submittedName>
</protein>
<comment type="caution">
    <text evidence="2">The sequence shown here is derived from an EMBL/GenBank/DDBJ whole genome shotgun (WGS) entry which is preliminary data.</text>
</comment>
<dbReference type="EMBL" id="WOWK01000131">
    <property type="protein sequence ID" value="KAF0317385.1"/>
    <property type="molecule type" value="Genomic_DNA"/>
</dbReference>
<proteinExistence type="predicted"/>
<name>A0A8H3VZW9_9PEZI</name>
<keyword evidence="1" id="KW-0175">Coiled coil</keyword>
<sequence length="270" mass="30709">MNHSQDSQMAGTGPSQTTVSMSATLRDHLETLIAGRTDAEILSEANMILRSASPEARQQLIIALAFSLAGRNESKQDIRDVHEHMDELNAQVLNTHEFATKQAIDNTESHENYVKATDRLNEANNGFDNRCRRAEEQGSMALKVANMARDSFKYWDKSVQEELEEMFNRRMPIFEAHLREQFANQAAGTTTADANMRELAERVQALENSLRQDLANQAHNVEAYVQRELAQIEQRVEEKFAKKMKEEKEAQDKKNKALEAKIEALMNMRG</sequence>
<evidence type="ECO:0000313" key="2">
    <source>
        <dbReference type="EMBL" id="KAF0317385.1"/>
    </source>
</evidence>
<organism evidence="2 3">
    <name type="scientific">Colletotrichum asianum</name>
    <dbReference type="NCBI Taxonomy" id="702518"/>
    <lineage>
        <taxon>Eukaryota</taxon>
        <taxon>Fungi</taxon>
        <taxon>Dikarya</taxon>
        <taxon>Ascomycota</taxon>
        <taxon>Pezizomycotina</taxon>
        <taxon>Sordariomycetes</taxon>
        <taxon>Hypocreomycetidae</taxon>
        <taxon>Glomerellales</taxon>
        <taxon>Glomerellaceae</taxon>
        <taxon>Colletotrichum</taxon>
        <taxon>Colletotrichum gloeosporioides species complex</taxon>
    </lineage>
</organism>
<evidence type="ECO:0000256" key="1">
    <source>
        <dbReference type="SAM" id="Coils"/>
    </source>
</evidence>
<dbReference type="AlphaFoldDB" id="A0A8H3VZW9"/>
<dbReference type="Proteomes" id="UP000434172">
    <property type="component" value="Unassembled WGS sequence"/>
</dbReference>
<accession>A0A8H3VZW9</accession>
<reference evidence="2 3" key="1">
    <citation type="submission" date="2019-12" db="EMBL/GenBank/DDBJ databases">
        <title>A genome sequence resource for the geographically widespread anthracnose pathogen Colletotrichum asianum.</title>
        <authorList>
            <person name="Meng Y."/>
        </authorList>
    </citation>
    <scope>NUCLEOTIDE SEQUENCE [LARGE SCALE GENOMIC DNA]</scope>
    <source>
        <strain evidence="2 3">ICMP 18580</strain>
    </source>
</reference>